<protein>
    <recommendedName>
        <fullName evidence="2">Phosphate transport regulator</fullName>
    </recommendedName>
</protein>
<dbReference type="EMBL" id="CP001715">
    <property type="protein sequence ID" value="ACV35389.1"/>
    <property type="molecule type" value="Genomic_DNA"/>
</dbReference>
<sequence>MSRPGESDLDSYLDAIDDATTIFRSAVDVYLANGPDGACWQQAKRISEQLRRLDDMQQEIEMAVPTQTPVGGLLAELMDPLTGVGRLLKDMKRQVTGFAIESGFSGPGRRVPAHLVPEVQELADEVCAAVDALVDDCRASMPWAEPAKPGHAERSVTWYEGQADRLSSQLIRKIFTDEVLDVESQLPLAQLIEEIDRVADYAESIDREVRSGRMDATSGVGGRDSH</sequence>
<dbReference type="InterPro" id="IPR038078">
    <property type="entry name" value="PhoU-like_sf"/>
</dbReference>
<reference evidence="1" key="2">
    <citation type="submission" date="2009-09" db="EMBL/GenBank/DDBJ databases">
        <title>Complete sequence of chromosome of Candidatus Accumulibacter phosphatis clade IIA str. UW-1.</title>
        <authorList>
            <consortium name="US DOE Joint Genome Institute"/>
            <person name="Martin H.G."/>
            <person name="Ivanova N."/>
            <person name="Kunin V."/>
            <person name="Warnecke F."/>
            <person name="Barry K."/>
            <person name="He S."/>
            <person name="Salamov A."/>
            <person name="Szeto E."/>
            <person name="Dalin E."/>
            <person name="Pangilinan J.L."/>
            <person name="Lapidus A."/>
            <person name="Lowry S."/>
            <person name="Kyrpides N.C."/>
            <person name="McMahon K.D."/>
            <person name="Hugenholtz P."/>
        </authorList>
    </citation>
    <scope>NUCLEOTIDE SEQUENCE [LARGE SCALE GENOMIC DNA]</scope>
    <source>
        <strain evidence="1">UW-1</strain>
    </source>
</reference>
<dbReference type="OrthoDB" id="9767431at2"/>
<gene>
    <name evidence="1" type="ordered locus">CAP2UW1_2093</name>
</gene>
<dbReference type="AlphaFoldDB" id="C7RN22"/>
<organism evidence="1">
    <name type="scientific">Accumulibacter regalis</name>
    <dbReference type="NCBI Taxonomy" id="522306"/>
    <lineage>
        <taxon>Bacteria</taxon>
        <taxon>Pseudomonadati</taxon>
        <taxon>Pseudomonadota</taxon>
        <taxon>Betaproteobacteria</taxon>
        <taxon>Candidatus Accumulibacter</taxon>
    </lineage>
</organism>
<dbReference type="STRING" id="522306.CAP2UW1_2093"/>
<dbReference type="KEGG" id="app:CAP2UW1_2093"/>
<evidence type="ECO:0008006" key="2">
    <source>
        <dbReference type="Google" id="ProtNLM"/>
    </source>
</evidence>
<name>C7RN22_ACCRE</name>
<evidence type="ECO:0000313" key="1">
    <source>
        <dbReference type="EMBL" id="ACV35389.1"/>
    </source>
</evidence>
<dbReference type="eggNOG" id="COG1392">
    <property type="taxonomic scope" value="Bacteria"/>
</dbReference>
<reference evidence="1" key="1">
    <citation type="submission" date="2009-08" db="EMBL/GenBank/DDBJ databases">
        <authorList>
            <consortium name="US DOE Joint Genome Institute"/>
            <person name="Lucas S."/>
            <person name="Copeland A."/>
            <person name="Lapidus A."/>
            <person name="Glavina del Rio T."/>
            <person name="Dalin E."/>
            <person name="Tice H."/>
            <person name="Bruce D."/>
            <person name="Barry K."/>
            <person name="Pitluck S."/>
            <person name="Lowry S."/>
            <person name="Larimer F."/>
            <person name="Land M."/>
            <person name="Hauser L."/>
            <person name="Kyrpides N."/>
            <person name="Ivanova N."/>
            <person name="McMahon K.D."/>
            <person name="Hugenholtz P."/>
        </authorList>
    </citation>
    <scope>NUCLEOTIDE SEQUENCE</scope>
    <source>
        <strain evidence="1">UW-1</strain>
    </source>
</reference>
<accession>C7RN22</accession>
<dbReference type="HOGENOM" id="CLU_1145269_0_0_4"/>
<dbReference type="Gene3D" id="1.20.58.220">
    <property type="entry name" value="Phosphate transport system protein phou homolog 2, domain 2"/>
    <property type="match status" value="1"/>
</dbReference>
<proteinExistence type="predicted"/>